<comment type="caution">
    <text evidence="2">The sequence shown here is derived from an EMBL/GenBank/DDBJ whole genome shotgun (WGS) entry which is preliminary data.</text>
</comment>
<dbReference type="RefSeq" id="WP_308450739.1">
    <property type="nucleotide sequence ID" value="NZ_JAJEPU010000007.1"/>
</dbReference>
<protein>
    <submittedName>
        <fullName evidence="2">DUF4194 domain-containing protein</fullName>
    </submittedName>
</protein>
<feature type="region of interest" description="Disordered" evidence="1">
    <location>
        <begin position="203"/>
        <end position="244"/>
    </location>
</feature>
<evidence type="ECO:0000256" key="1">
    <source>
        <dbReference type="SAM" id="MobiDB-lite"/>
    </source>
</evidence>
<accession>A0AAE3AQT1</accession>
<dbReference type="Pfam" id="PF13835">
    <property type="entry name" value="DUF4194"/>
    <property type="match status" value="1"/>
</dbReference>
<organism evidence="2 3">
    <name type="scientific">Brotaphodocola catenula</name>
    <dbReference type="NCBI Taxonomy" id="2885361"/>
    <lineage>
        <taxon>Bacteria</taxon>
        <taxon>Bacillati</taxon>
        <taxon>Bacillota</taxon>
        <taxon>Clostridia</taxon>
        <taxon>Lachnospirales</taxon>
        <taxon>Lachnospiraceae</taxon>
        <taxon>Brotaphodocola</taxon>
    </lineage>
</organism>
<dbReference type="InterPro" id="IPR025449">
    <property type="entry name" value="JetB"/>
</dbReference>
<keyword evidence="3" id="KW-1185">Reference proteome</keyword>
<dbReference type="Proteomes" id="UP001198962">
    <property type="component" value="Unassembled WGS sequence"/>
</dbReference>
<dbReference type="AlphaFoldDB" id="A0AAE3AQT1"/>
<sequence>MGMDAYWEDYTSSEKSMFTKACRRLLKGTFVVRDRDEDSRKLYYFITKRPDPISLYFSYIGFEIVIDRENGVVMLKNCAQSGEDGKIQANRYALRKVDSMVLCCLWTLYIDRIRSGRLSRAVQISMTDLRLELDKYGLKDLVDKSTMSAILTIFSSYNLLDLEGKVGDPDCQIWLYPSLQFALNTDEIRRFVENADRRMRDLEDENEDRLTMDRMTDRDENEDSEDAGSDRDAVEGDADEDGDE</sequence>
<feature type="compositionally biased region" description="Basic and acidic residues" evidence="1">
    <location>
        <begin position="208"/>
        <end position="218"/>
    </location>
</feature>
<feature type="compositionally biased region" description="Acidic residues" evidence="1">
    <location>
        <begin position="235"/>
        <end position="244"/>
    </location>
</feature>
<dbReference type="EMBL" id="JAJEPU010000007">
    <property type="protein sequence ID" value="MCC2163988.1"/>
    <property type="molecule type" value="Genomic_DNA"/>
</dbReference>
<reference evidence="2" key="1">
    <citation type="submission" date="2021-10" db="EMBL/GenBank/DDBJ databases">
        <title>Anaerobic single-cell dispensing facilitates the cultivation of human gut bacteria.</title>
        <authorList>
            <person name="Afrizal A."/>
        </authorList>
    </citation>
    <scope>NUCLEOTIDE SEQUENCE</scope>
    <source>
        <strain evidence="2">CLA-AA-H274</strain>
    </source>
</reference>
<evidence type="ECO:0000313" key="2">
    <source>
        <dbReference type="EMBL" id="MCC2163988.1"/>
    </source>
</evidence>
<gene>
    <name evidence="2" type="ORF">LKD32_03665</name>
</gene>
<proteinExistence type="predicted"/>
<name>A0AAE3AQT1_9FIRM</name>
<evidence type="ECO:0000313" key="3">
    <source>
        <dbReference type="Proteomes" id="UP001198962"/>
    </source>
</evidence>